<keyword evidence="1" id="KW-0472">Membrane</keyword>
<organism evidence="2 3">
    <name type="scientific">Pterulicium gracile</name>
    <dbReference type="NCBI Taxonomy" id="1884261"/>
    <lineage>
        <taxon>Eukaryota</taxon>
        <taxon>Fungi</taxon>
        <taxon>Dikarya</taxon>
        <taxon>Basidiomycota</taxon>
        <taxon>Agaricomycotina</taxon>
        <taxon>Agaricomycetes</taxon>
        <taxon>Agaricomycetidae</taxon>
        <taxon>Agaricales</taxon>
        <taxon>Pleurotineae</taxon>
        <taxon>Pterulaceae</taxon>
        <taxon>Pterulicium</taxon>
    </lineage>
</organism>
<reference evidence="2 3" key="1">
    <citation type="journal article" date="2019" name="Nat. Ecol. Evol.">
        <title>Megaphylogeny resolves global patterns of mushroom evolution.</title>
        <authorList>
            <person name="Varga T."/>
            <person name="Krizsan K."/>
            <person name="Foldi C."/>
            <person name="Dima B."/>
            <person name="Sanchez-Garcia M."/>
            <person name="Sanchez-Ramirez S."/>
            <person name="Szollosi G.J."/>
            <person name="Szarkandi J.G."/>
            <person name="Papp V."/>
            <person name="Albert L."/>
            <person name="Andreopoulos W."/>
            <person name="Angelini C."/>
            <person name="Antonin V."/>
            <person name="Barry K.W."/>
            <person name="Bougher N.L."/>
            <person name="Buchanan P."/>
            <person name="Buyck B."/>
            <person name="Bense V."/>
            <person name="Catcheside P."/>
            <person name="Chovatia M."/>
            <person name="Cooper J."/>
            <person name="Damon W."/>
            <person name="Desjardin D."/>
            <person name="Finy P."/>
            <person name="Geml J."/>
            <person name="Haridas S."/>
            <person name="Hughes K."/>
            <person name="Justo A."/>
            <person name="Karasinski D."/>
            <person name="Kautmanova I."/>
            <person name="Kiss B."/>
            <person name="Kocsube S."/>
            <person name="Kotiranta H."/>
            <person name="LaButti K.M."/>
            <person name="Lechner B.E."/>
            <person name="Liimatainen K."/>
            <person name="Lipzen A."/>
            <person name="Lukacs Z."/>
            <person name="Mihaltcheva S."/>
            <person name="Morgado L.N."/>
            <person name="Niskanen T."/>
            <person name="Noordeloos M.E."/>
            <person name="Ohm R.A."/>
            <person name="Ortiz-Santana B."/>
            <person name="Ovrebo C."/>
            <person name="Racz N."/>
            <person name="Riley R."/>
            <person name="Savchenko A."/>
            <person name="Shiryaev A."/>
            <person name="Soop K."/>
            <person name="Spirin V."/>
            <person name="Szebenyi C."/>
            <person name="Tomsovsky M."/>
            <person name="Tulloss R.E."/>
            <person name="Uehling J."/>
            <person name="Grigoriev I.V."/>
            <person name="Vagvolgyi C."/>
            <person name="Papp T."/>
            <person name="Martin F.M."/>
            <person name="Miettinen O."/>
            <person name="Hibbett D.S."/>
            <person name="Nagy L.G."/>
        </authorList>
    </citation>
    <scope>NUCLEOTIDE SEQUENCE [LARGE SCALE GENOMIC DNA]</scope>
    <source>
        <strain evidence="2 3">CBS 309.79</strain>
    </source>
</reference>
<keyword evidence="1" id="KW-1133">Transmembrane helix</keyword>
<dbReference type="AlphaFoldDB" id="A0A5C3QTJ2"/>
<sequence>MEPLRRSTTYVAFLFFLFSYFTSELTLLCFVSILSYNKPAAHPISPSPTFRFLLFVLRHLLPVTITTTTELPFDFTLFTTNGSYAPQDAEPGAEEAPLRRGYGPISTMLPRPGRRGVDLPTHTIIIPFVRPETIPLPRIPHYHFGPRDLEH</sequence>
<keyword evidence="1" id="KW-0812">Transmembrane</keyword>
<accession>A0A5C3QTJ2</accession>
<dbReference type="Proteomes" id="UP000305067">
    <property type="component" value="Unassembled WGS sequence"/>
</dbReference>
<evidence type="ECO:0000313" key="2">
    <source>
        <dbReference type="EMBL" id="TFL04747.1"/>
    </source>
</evidence>
<protein>
    <submittedName>
        <fullName evidence="2">Uncharacterized protein</fullName>
    </submittedName>
</protein>
<evidence type="ECO:0000256" key="1">
    <source>
        <dbReference type="SAM" id="Phobius"/>
    </source>
</evidence>
<proteinExistence type="predicted"/>
<feature type="transmembrane region" description="Helical" evidence="1">
    <location>
        <begin position="12"/>
        <end position="36"/>
    </location>
</feature>
<gene>
    <name evidence="2" type="ORF">BDV98DRAFT_329938</name>
</gene>
<name>A0A5C3QTJ2_9AGAR</name>
<dbReference type="EMBL" id="ML178818">
    <property type="protein sequence ID" value="TFL04747.1"/>
    <property type="molecule type" value="Genomic_DNA"/>
</dbReference>
<evidence type="ECO:0000313" key="3">
    <source>
        <dbReference type="Proteomes" id="UP000305067"/>
    </source>
</evidence>
<keyword evidence="3" id="KW-1185">Reference proteome</keyword>